<keyword evidence="2" id="KW-1185">Reference proteome</keyword>
<comment type="caution">
    <text evidence="1">The sequence shown here is derived from an EMBL/GenBank/DDBJ whole genome shotgun (WGS) entry which is preliminary data.</text>
</comment>
<name>A0ACC6QL83_9ACTN</name>
<evidence type="ECO:0000313" key="2">
    <source>
        <dbReference type="Proteomes" id="UP001375539"/>
    </source>
</evidence>
<sequence>MDDTTRVVRIEPWTDDDFELLRAINAPESMVHLGGPESDAKLAERHKRYVALSADGTGAGRMYRVVLTDGSDEAAGSIGFWEKTWRGVQVYETGWSIFPGFQGRGVATAATLAVIEEARAAHRHRHLHAFPSVDNVPSNAVCRKAGFTLLGECDFEYPPGTPLRSNDWRFDLGGTDATAAS</sequence>
<dbReference type="Proteomes" id="UP001375539">
    <property type="component" value="Unassembled WGS sequence"/>
</dbReference>
<accession>A0ACC6QL83</accession>
<reference evidence="1" key="1">
    <citation type="submission" date="2024-03" db="EMBL/GenBank/DDBJ databases">
        <title>Novel Streptomyces species of biotechnological and ecological value are a feature of Machair soil.</title>
        <authorList>
            <person name="Prole J.R."/>
            <person name="Goodfellow M."/>
            <person name="Allenby N."/>
            <person name="Ward A.C."/>
        </authorList>
    </citation>
    <scope>NUCLEOTIDE SEQUENCE</scope>
    <source>
        <strain evidence="1">MS1.AVA.4</strain>
    </source>
</reference>
<gene>
    <name evidence="1" type="ORF">WKI58_21180</name>
</gene>
<protein>
    <submittedName>
        <fullName evidence="1">GNAT family N-acetyltransferase</fullName>
    </submittedName>
</protein>
<organism evidence="1 2">
    <name type="scientific">Streptomyces pratisoli</name>
    <dbReference type="NCBI Taxonomy" id="3139917"/>
    <lineage>
        <taxon>Bacteria</taxon>
        <taxon>Bacillati</taxon>
        <taxon>Actinomycetota</taxon>
        <taxon>Actinomycetes</taxon>
        <taxon>Kitasatosporales</taxon>
        <taxon>Streptomycetaceae</taxon>
        <taxon>Streptomyces</taxon>
    </lineage>
</organism>
<proteinExistence type="predicted"/>
<dbReference type="EMBL" id="JBBKAI010000002">
    <property type="protein sequence ID" value="MEJ8658998.1"/>
    <property type="molecule type" value="Genomic_DNA"/>
</dbReference>
<evidence type="ECO:0000313" key="1">
    <source>
        <dbReference type="EMBL" id="MEJ8658998.1"/>
    </source>
</evidence>